<dbReference type="GO" id="GO:0008810">
    <property type="term" value="F:cellulase activity"/>
    <property type="evidence" value="ECO:0007669"/>
    <property type="project" value="UniProtKB-EC"/>
</dbReference>
<reference evidence="10" key="1">
    <citation type="submission" date="2021-01" db="EMBL/GenBank/DDBJ databases">
        <authorList>
            <person name="Corre E."/>
            <person name="Pelletier E."/>
            <person name="Niang G."/>
            <person name="Scheremetjew M."/>
            <person name="Finn R."/>
            <person name="Kale V."/>
            <person name="Holt S."/>
            <person name="Cochrane G."/>
            <person name="Meng A."/>
            <person name="Brown T."/>
            <person name="Cohen L."/>
        </authorList>
    </citation>
    <scope>NUCLEOTIDE SEQUENCE</scope>
    <source>
        <strain evidence="10">LB1974</strain>
    </source>
</reference>
<dbReference type="InterPro" id="IPR052288">
    <property type="entry name" value="GH45_Enzymes"/>
</dbReference>
<proteinExistence type="inferred from homology"/>
<dbReference type="Pfam" id="PF02015">
    <property type="entry name" value="Glyco_hydro_45"/>
    <property type="match status" value="1"/>
</dbReference>
<dbReference type="PANTHER" id="PTHR39730">
    <property type="entry name" value="ENDOGLUCANASE 1"/>
    <property type="match status" value="1"/>
</dbReference>
<gene>
    <name evidence="10" type="ORF">OMAR00294_LOCUS222</name>
</gene>
<evidence type="ECO:0000256" key="1">
    <source>
        <dbReference type="ARBA" id="ARBA00000966"/>
    </source>
</evidence>
<dbReference type="SUPFAM" id="SSF50685">
    <property type="entry name" value="Barwin-like endoglucanases"/>
    <property type="match status" value="1"/>
</dbReference>
<comment type="similarity">
    <text evidence="2">Belongs to the glycosyl hydrolase 45 (cellulase K) family.</text>
</comment>
<evidence type="ECO:0000256" key="4">
    <source>
        <dbReference type="ARBA" id="ARBA00022801"/>
    </source>
</evidence>
<evidence type="ECO:0000259" key="9">
    <source>
        <dbReference type="Pfam" id="PF02015"/>
    </source>
</evidence>
<evidence type="ECO:0000256" key="8">
    <source>
        <dbReference type="ARBA" id="ARBA00023326"/>
    </source>
</evidence>
<sequence>MRTAVFVKLSCGQDLFLSKTASNSTCSAYDTGSGNCGDCGSCFNPGGRSGAVCRGQSTGYFCAADSPAEGSDMAFACMDWTFGSVSMRAAEGAFNKRTGDNVRMGVGTYGTSDDPQRGLGACYRMQVSGMDTPLIVQSINTGSDVTGNQFDLQIGDGGAGAFNTCAGGKQPGVDTMYPGPYDASTWGKQYGGVDDKAQCQGLPKYPAKDAAMKAAGDDLVTLCEYGFDHGARQEGGGNPSIQSIARVKCPAELVELTQMQRSDDPAEYTVEAPVEAAHECEAGSGGSLAWCLTRMMDCRKPSGGFKDNVKAEIMVDGKRIIQPCLSDGYTRIDVQCGCSDCYC</sequence>
<dbReference type="InterPro" id="IPR036908">
    <property type="entry name" value="RlpA-like_sf"/>
</dbReference>
<keyword evidence="4" id="KW-0378">Hydrolase</keyword>
<dbReference type="AlphaFoldDB" id="A0A7S4GKX0"/>
<dbReference type="InterPro" id="IPR000334">
    <property type="entry name" value="Glyco_hydro_45"/>
</dbReference>
<evidence type="ECO:0000256" key="2">
    <source>
        <dbReference type="ARBA" id="ARBA00007793"/>
    </source>
</evidence>
<dbReference type="EC" id="3.2.1.4" evidence="3"/>
<keyword evidence="6" id="KW-0119">Carbohydrate metabolism</keyword>
<dbReference type="GO" id="GO:0030245">
    <property type="term" value="P:cellulose catabolic process"/>
    <property type="evidence" value="ECO:0007669"/>
    <property type="project" value="UniProtKB-KW"/>
</dbReference>
<protein>
    <recommendedName>
        <fullName evidence="3">cellulase</fullName>
        <ecNumber evidence="3">3.2.1.4</ecNumber>
    </recommendedName>
</protein>
<evidence type="ECO:0000256" key="3">
    <source>
        <dbReference type="ARBA" id="ARBA00012601"/>
    </source>
</evidence>
<keyword evidence="5" id="KW-0136">Cellulose degradation</keyword>
<dbReference type="EMBL" id="HBJB01000264">
    <property type="protein sequence ID" value="CAE0839999.1"/>
    <property type="molecule type" value="Transcribed_RNA"/>
</dbReference>
<dbReference type="Gene3D" id="2.40.40.10">
    <property type="entry name" value="RlpA-like domain"/>
    <property type="match status" value="1"/>
</dbReference>
<dbReference type="PANTHER" id="PTHR39730:SF1">
    <property type="entry name" value="ENDOGLUCANASE 1"/>
    <property type="match status" value="1"/>
</dbReference>
<organism evidence="10">
    <name type="scientific">Oxyrrhis marina</name>
    <name type="common">Dinoflagellate</name>
    <dbReference type="NCBI Taxonomy" id="2969"/>
    <lineage>
        <taxon>Eukaryota</taxon>
        <taxon>Sar</taxon>
        <taxon>Alveolata</taxon>
        <taxon>Dinophyceae</taxon>
        <taxon>Oxyrrhinales</taxon>
        <taxon>Oxyrrhinaceae</taxon>
        <taxon>Oxyrrhis</taxon>
    </lineage>
</organism>
<keyword evidence="8" id="KW-0624">Polysaccharide degradation</keyword>
<evidence type="ECO:0000256" key="7">
    <source>
        <dbReference type="ARBA" id="ARBA00023295"/>
    </source>
</evidence>
<feature type="domain" description="Glycosyl hydrolases family 45 active site" evidence="9">
    <location>
        <begin position="88"/>
        <end position="209"/>
    </location>
</feature>
<keyword evidence="7" id="KW-0326">Glycosidase</keyword>
<accession>A0A7S4GKX0</accession>
<name>A0A7S4GKX0_OXYMA</name>
<evidence type="ECO:0000256" key="5">
    <source>
        <dbReference type="ARBA" id="ARBA00023001"/>
    </source>
</evidence>
<comment type="catalytic activity">
    <reaction evidence="1">
        <text>Endohydrolysis of (1-&gt;4)-beta-D-glucosidic linkages in cellulose, lichenin and cereal beta-D-glucans.</text>
        <dbReference type="EC" id="3.2.1.4"/>
    </reaction>
</comment>
<evidence type="ECO:0000313" key="10">
    <source>
        <dbReference type="EMBL" id="CAE0839999.1"/>
    </source>
</evidence>
<evidence type="ECO:0000256" key="6">
    <source>
        <dbReference type="ARBA" id="ARBA00023277"/>
    </source>
</evidence>